<accession>A0A2H0UKY6</accession>
<dbReference type="InterPro" id="IPR003768">
    <property type="entry name" value="ScpA"/>
</dbReference>
<dbReference type="Proteomes" id="UP000230706">
    <property type="component" value="Unassembled WGS sequence"/>
</dbReference>
<keyword evidence="2" id="KW-0175">Coiled coil</keyword>
<dbReference type="Gene3D" id="1.10.10.580">
    <property type="entry name" value="Structural maintenance of chromosome 1. Chain E"/>
    <property type="match status" value="1"/>
</dbReference>
<proteinExistence type="predicted"/>
<feature type="coiled-coil region" evidence="2">
    <location>
        <begin position="81"/>
        <end position="108"/>
    </location>
</feature>
<dbReference type="AlphaFoldDB" id="A0A2H0UKY6"/>
<sequence length="240" mass="26877">MPQFTVQTEEFQGPLDLLLSLIQERKLYINELSLAEVTDDYLKYISNVMEMPIGETAQFVLVAATLLLIKSRSLLPSLELTQEEEESIEELERRLAQYKLIKKASKHVEGIWGICQLTLAKGVQMRIDAFLPGEATLSNIEGAAKNLTESLPVNVYKETAHVAPVVSLEETIESLHRRFIKATRTSFKSLTTESSKEEVVVHFLALLELLKNGSIFASQSGTFSDIMVESDSVNIPRYGN</sequence>
<dbReference type="EMBL" id="PFBF01000018">
    <property type="protein sequence ID" value="PIR86435.1"/>
    <property type="molecule type" value="Genomic_DNA"/>
</dbReference>
<evidence type="ECO:0000313" key="4">
    <source>
        <dbReference type="Proteomes" id="UP000230706"/>
    </source>
</evidence>
<evidence type="ECO:0000313" key="3">
    <source>
        <dbReference type="EMBL" id="PIR86435.1"/>
    </source>
</evidence>
<protein>
    <recommendedName>
        <fullName evidence="1">Segregation and condensation protein A</fullName>
    </recommendedName>
</protein>
<dbReference type="PANTHER" id="PTHR33969">
    <property type="entry name" value="SEGREGATION AND CONDENSATION PROTEIN A"/>
    <property type="match status" value="1"/>
</dbReference>
<comment type="caution">
    <text evidence="3">The sequence shown here is derived from an EMBL/GenBank/DDBJ whole genome shotgun (WGS) entry which is preliminary data.</text>
</comment>
<name>A0A2H0UKY6_9BACT</name>
<dbReference type="Gene3D" id="6.10.250.2410">
    <property type="match status" value="1"/>
</dbReference>
<organism evidence="3 4">
    <name type="scientific">Candidatus Kaiserbacteria bacterium CG10_big_fil_rev_8_21_14_0_10_43_70</name>
    <dbReference type="NCBI Taxonomy" id="1974605"/>
    <lineage>
        <taxon>Bacteria</taxon>
        <taxon>Candidatus Kaiseribacteriota</taxon>
    </lineage>
</organism>
<evidence type="ECO:0000256" key="1">
    <source>
        <dbReference type="ARBA" id="ARBA00044777"/>
    </source>
</evidence>
<dbReference type="PANTHER" id="PTHR33969:SF2">
    <property type="entry name" value="SEGREGATION AND CONDENSATION PROTEIN A"/>
    <property type="match status" value="1"/>
</dbReference>
<evidence type="ECO:0000256" key="2">
    <source>
        <dbReference type="SAM" id="Coils"/>
    </source>
</evidence>
<dbReference type="InterPro" id="IPR023093">
    <property type="entry name" value="ScpA-like_C"/>
</dbReference>
<reference evidence="4" key="1">
    <citation type="submission" date="2017-09" db="EMBL/GenBank/DDBJ databases">
        <title>Depth-based differentiation of microbial function through sediment-hosted aquifers and enrichment of novel symbionts in the deep terrestrial subsurface.</title>
        <authorList>
            <person name="Probst A.J."/>
            <person name="Ladd B."/>
            <person name="Jarett J.K."/>
            <person name="Geller-Mcgrath D.E."/>
            <person name="Sieber C.M.K."/>
            <person name="Emerson J.B."/>
            <person name="Anantharaman K."/>
            <person name="Thomas B.C."/>
            <person name="Malmstrom R."/>
            <person name="Stieglmeier M."/>
            <person name="Klingl A."/>
            <person name="Woyke T."/>
            <person name="Ryan C.M."/>
            <person name="Banfield J.F."/>
        </authorList>
    </citation>
    <scope>NUCLEOTIDE SEQUENCE [LARGE SCALE GENOMIC DNA]</scope>
</reference>
<dbReference type="Pfam" id="PF02616">
    <property type="entry name" value="SMC_ScpA"/>
    <property type="match status" value="2"/>
</dbReference>
<gene>
    <name evidence="3" type="ORF">COU13_00950</name>
</gene>